<dbReference type="Pfam" id="PF06838">
    <property type="entry name" value="Met_gamma_lyase"/>
    <property type="match status" value="1"/>
</dbReference>
<evidence type="ECO:0000313" key="1">
    <source>
        <dbReference type="EMBL" id="HIV00056.1"/>
    </source>
</evidence>
<reference evidence="1" key="2">
    <citation type="journal article" date="2021" name="PeerJ">
        <title>Extensive microbial diversity within the chicken gut microbiome revealed by metagenomics and culture.</title>
        <authorList>
            <person name="Gilroy R."/>
            <person name="Ravi A."/>
            <person name="Getino M."/>
            <person name="Pursley I."/>
            <person name="Horton D.L."/>
            <person name="Alikhan N.F."/>
            <person name="Baker D."/>
            <person name="Gharbi K."/>
            <person name="Hall N."/>
            <person name="Watson M."/>
            <person name="Adriaenssens E.M."/>
            <person name="Foster-Nyarko E."/>
            <person name="Jarju S."/>
            <person name="Secka A."/>
            <person name="Antonio M."/>
            <person name="Oren A."/>
            <person name="Chaudhuri R.R."/>
            <person name="La Ragione R."/>
            <person name="Hildebrand F."/>
            <person name="Pallen M.J."/>
        </authorList>
    </citation>
    <scope>NUCLEOTIDE SEQUENCE</scope>
    <source>
        <strain evidence="1">23406</strain>
    </source>
</reference>
<dbReference type="InterPro" id="IPR015421">
    <property type="entry name" value="PyrdxlP-dep_Trfase_major"/>
</dbReference>
<dbReference type="PANTHER" id="PTHR46658">
    <property type="entry name" value="CYS OR MET METABOLISM PYRIDOXAL-PHOSPHATE-DEPENDENT ENZYME"/>
    <property type="match status" value="1"/>
</dbReference>
<dbReference type="EMBL" id="DVOH01000022">
    <property type="protein sequence ID" value="HIV00056.1"/>
    <property type="molecule type" value="Genomic_DNA"/>
</dbReference>
<protein>
    <submittedName>
        <fullName evidence="1">Methionine gamma-lyase family protein</fullName>
    </submittedName>
</protein>
<dbReference type="PANTHER" id="PTHR46658:SF1">
    <property type="entry name" value="CYS OR MET METABOLISM PYRIDOXAL-PHOSPHATE-DEPENDENT ENZYME"/>
    <property type="match status" value="1"/>
</dbReference>
<dbReference type="Gene3D" id="3.40.640.10">
    <property type="entry name" value="Type I PLP-dependent aspartate aminotransferase-like (Major domain)"/>
    <property type="match status" value="1"/>
</dbReference>
<dbReference type="SUPFAM" id="SSF53383">
    <property type="entry name" value="PLP-dependent transferases"/>
    <property type="match status" value="1"/>
</dbReference>
<name>A0A9D1SXU6_9FIRM</name>
<comment type="caution">
    <text evidence="1">The sequence shown here is derived from an EMBL/GenBank/DDBJ whole genome shotgun (WGS) entry which is preliminary data.</text>
</comment>
<reference evidence="1" key="1">
    <citation type="submission" date="2020-10" db="EMBL/GenBank/DDBJ databases">
        <authorList>
            <person name="Gilroy R."/>
        </authorList>
    </citation>
    <scope>NUCLEOTIDE SEQUENCE</scope>
    <source>
        <strain evidence="1">23406</strain>
    </source>
</reference>
<dbReference type="Gene3D" id="3.90.1150.60">
    <property type="entry name" value="Methioning gamme-lyase, C-terminal domain"/>
    <property type="match status" value="1"/>
</dbReference>
<dbReference type="Proteomes" id="UP000886891">
    <property type="component" value="Unassembled WGS sequence"/>
</dbReference>
<sequence>MSNNTSIHPDLDRTVASILEEAERNAKDLFAAIDKIAEVNQKKVIDAFRTCKVSARHFVPTTGYGYDDEGRDCLQRVFAEVFGAERAIVSPNLVSGTHTLTVALFGLLKTGDRMLCISGAPYDTLCKVISGVGNGSLADYGIGYDQIDLLADGTFDFDAIDRFLQKNKPKLVFLTRSRGYSWRNALSIEAIGQAVRFVKDRHPDCLVAVDNCYGEFVATQEPLAVGADIIIGSLIKNPGGGLAPTGGYIAGKADAVEQISYRLTSPSIGSEVGSYFAPYLPFYQGLFFAPNVVAGALKGSILAGFAFHTLGYDVSPVPAEMPGDIIRAIRFRTAEELIAYVQGVQYASPVDSYVTPEPWDMPGYQDPVIMAAGTFVQGASIELSADSPIKEPYIAYLQGGLTYQHCKIAVAECLKRILSNR</sequence>
<accession>A0A9D1SXU6</accession>
<dbReference type="InterPro" id="IPR015424">
    <property type="entry name" value="PyrdxlP-dep_Trfase"/>
</dbReference>
<dbReference type="AlphaFoldDB" id="A0A9D1SXU6"/>
<dbReference type="InterPro" id="IPR009651">
    <property type="entry name" value="Met_g_lyase_put"/>
</dbReference>
<organism evidence="1 2">
    <name type="scientific">Candidatus Stercoripulliclostridium merdipullorum</name>
    <dbReference type="NCBI Taxonomy" id="2840952"/>
    <lineage>
        <taxon>Bacteria</taxon>
        <taxon>Bacillati</taxon>
        <taxon>Bacillota</taxon>
        <taxon>Clostridia</taxon>
        <taxon>Eubacteriales</taxon>
        <taxon>Candidatus Stercoripulliclostridium</taxon>
    </lineage>
</organism>
<evidence type="ECO:0000313" key="2">
    <source>
        <dbReference type="Proteomes" id="UP000886891"/>
    </source>
</evidence>
<proteinExistence type="predicted"/>
<gene>
    <name evidence="1" type="ORF">IAB14_02945</name>
</gene>